<name>A0A181C847_9PROT</name>
<evidence type="ECO:0000313" key="1">
    <source>
        <dbReference type="EMBL" id="QIP34660.1"/>
    </source>
</evidence>
<sequence>MRLRAALLATALTTTPVVTAMATTITGPYADIGGGYNLTQTQHLHDFDNDRLMKGYVDHAPAASQADVRDTYSPSMHYRERVRHGDGWTGFAAFGWGFGNGLRAEVEGAYNWSGLTGMTFSQGGPRGGSTTGRTQGSDRSYGGFINVLYDIDLKRLFNIDVPVTPFVGVGAGYLWQNVSSSTVLASNSSLNLRQHGTNGSFAYQGIVGAAYDIPGVAGLQMTTEYRMVGQVESFSMGNITQSYTANYGADNSHPSYDHRFNHQFIVGVRYAFNTAPPPPPPAPAVVPPVPAVARTYLVFFDWDGAALTGRAREIVAEAAQASTHVQTTRIEVNGYTDNSAAQPGPRGQQYNLGLSLRRADSVKAELIRDGVPASAIGVQGYGEARPLVPTGPDTREPQNRRVEIILH</sequence>
<dbReference type="GO" id="GO:0016020">
    <property type="term" value="C:membrane"/>
    <property type="evidence" value="ECO:0007669"/>
    <property type="project" value="UniProtKB-UniRule"/>
</dbReference>
<organism evidence="1 2">
    <name type="scientific">Komagataeibacter rhaeticus</name>
    <dbReference type="NCBI Taxonomy" id="215221"/>
    <lineage>
        <taxon>Bacteria</taxon>
        <taxon>Pseudomonadati</taxon>
        <taxon>Pseudomonadota</taxon>
        <taxon>Alphaproteobacteria</taxon>
        <taxon>Acetobacterales</taxon>
        <taxon>Acetobacteraceae</taxon>
        <taxon>Komagataeibacter</taxon>
    </lineage>
</organism>
<dbReference type="GeneID" id="85021191"/>
<protein>
    <submittedName>
        <fullName evidence="1">OmpA family protein</fullName>
    </submittedName>
</protein>
<keyword evidence="2" id="KW-1185">Reference proteome</keyword>
<dbReference type="InterPro" id="IPR050330">
    <property type="entry name" value="Bact_OuterMem_StrucFunc"/>
</dbReference>
<dbReference type="SUPFAM" id="SSF56925">
    <property type="entry name" value="OMPA-like"/>
    <property type="match status" value="1"/>
</dbReference>
<evidence type="ECO:0000313" key="2">
    <source>
        <dbReference type="Proteomes" id="UP000502533"/>
    </source>
</evidence>
<dbReference type="AlphaFoldDB" id="A0A181C847"/>
<dbReference type="SUPFAM" id="SSF103088">
    <property type="entry name" value="OmpA-like"/>
    <property type="match status" value="1"/>
</dbReference>
<proteinExistence type="predicted"/>
<dbReference type="EMBL" id="CP050139">
    <property type="protein sequence ID" value="QIP34660.1"/>
    <property type="molecule type" value="Genomic_DNA"/>
</dbReference>
<dbReference type="PANTHER" id="PTHR30329">
    <property type="entry name" value="STATOR ELEMENT OF FLAGELLAR MOTOR COMPLEX"/>
    <property type="match status" value="1"/>
</dbReference>
<dbReference type="PROSITE" id="PS51123">
    <property type="entry name" value="OMPA_2"/>
    <property type="match status" value="1"/>
</dbReference>
<dbReference type="Gene3D" id="2.40.160.20">
    <property type="match status" value="1"/>
</dbReference>
<dbReference type="InterPro" id="IPR006665">
    <property type="entry name" value="OmpA-like"/>
</dbReference>
<gene>
    <name evidence="1" type="ORF">GWK63_03390</name>
</gene>
<dbReference type="Pfam" id="PF00691">
    <property type="entry name" value="OmpA"/>
    <property type="match status" value="1"/>
</dbReference>
<dbReference type="InterPro" id="IPR036737">
    <property type="entry name" value="OmpA-like_sf"/>
</dbReference>
<dbReference type="Gene3D" id="3.30.1330.60">
    <property type="entry name" value="OmpA-like domain"/>
    <property type="match status" value="1"/>
</dbReference>
<dbReference type="KEGG" id="kre:GWK63_03390"/>
<dbReference type="Proteomes" id="UP000502533">
    <property type="component" value="Chromosome"/>
</dbReference>
<dbReference type="CDD" id="cd07185">
    <property type="entry name" value="OmpA_C-like"/>
    <property type="match status" value="1"/>
</dbReference>
<dbReference type="RefSeq" id="WP_007399135.1">
    <property type="nucleotide sequence ID" value="NZ_CALMTF010000129.1"/>
</dbReference>
<dbReference type="InterPro" id="IPR011250">
    <property type="entry name" value="OMP/PagP_B-barrel"/>
</dbReference>
<accession>A0A181C847</accession>
<dbReference type="PANTHER" id="PTHR30329:SF21">
    <property type="entry name" value="LIPOPROTEIN YIAD-RELATED"/>
    <property type="match status" value="1"/>
</dbReference>
<reference evidence="1 2" key="1">
    <citation type="submission" date="2020-03" db="EMBL/GenBank/DDBJ databases">
        <title>Isolation of cellulose-producing strains, genome characterization and application of the synthesized cellulose films as an economical and sustainable material for piezoelectric sensor construction.</title>
        <authorList>
            <person name="Mangayil R.K."/>
        </authorList>
    </citation>
    <scope>NUCLEOTIDE SEQUENCE [LARGE SCALE GENOMIC DNA]</scope>
    <source>
        <strain evidence="1 2">ENS 9a1a</strain>
    </source>
</reference>